<dbReference type="Pfam" id="PF02594">
    <property type="entry name" value="DUF167"/>
    <property type="match status" value="1"/>
</dbReference>
<accession>A0A372IQK7</accession>
<comment type="similarity">
    <text evidence="1 2">Belongs to the UPF0235 family.</text>
</comment>
<dbReference type="PANTHER" id="PTHR13420:SF7">
    <property type="entry name" value="UPF0235 PROTEIN C15ORF40"/>
    <property type="match status" value="1"/>
</dbReference>
<name>A0A372IQK7_9BACT</name>
<dbReference type="OrthoDB" id="9800587at2"/>
<dbReference type="PANTHER" id="PTHR13420">
    <property type="entry name" value="UPF0235 PROTEIN C15ORF40"/>
    <property type="match status" value="1"/>
</dbReference>
<dbReference type="HAMAP" id="MF_00634">
    <property type="entry name" value="UPF0235"/>
    <property type="match status" value="1"/>
</dbReference>
<evidence type="ECO:0000313" key="4">
    <source>
        <dbReference type="Proteomes" id="UP000264702"/>
    </source>
</evidence>
<dbReference type="NCBIfam" id="TIGR00251">
    <property type="entry name" value="DUF167 family protein"/>
    <property type="match status" value="1"/>
</dbReference>
<dbReference type="Gene3D" id="3.30.1200.10">
    <property type="entry name" value="YggU-like"/>
    <property type="match status" value="1"/>
</dbReference>
<evidence type="ECO:0000256" key="2">
    <source>
        <dbReference type="HAMAP-Rule" id="MF_00634"/>
    </source>
</evidence>
<sequence length="112" mass="11693">MPETAVSRLVKDSRDGARFMVRVTPRASRTALTGVMGAGDEAAVKVALQAPPVEGKANAALVEFLAELLDVPRTTVEIAGGAQSRNKLIAVRGRPAAEIAAKLEEAMGRVKA</sequence>
<dbReference type="InterPro" id="IPR036591">
    <property type="entry name" value="YggU-like_sf"/>
</dbReference>
<dbReference type="GO" id="GO:0005737">
    <property type="term" value="C:cytoplasm"/>
    <property type="evidence" value="ECO:0007669"/>
    <property type="project" value="TreeGrafter"/>
</dbReference>
<dbReference type="AlphaFoldDB" id="A0A372IQK7"/>
<keyword evidence="4" id="KW-1185">Reference proteome</keyword>
<comment type="caution">
    <text evidence="3">The sequence shown here is derived from an EMBL/GenBank/DDBJ whole genome shotgun (WGS) entry which is preliminary data.</text>
</comment>
<dbReference type="SUPFAM" id="SSF69786">
    <property type="entry name" value="YggU-like"/>
    <property type="match status" value="1"/>
</dbReference>
<dbReference type="EMBL" id="QVQT01000003">
    <property type="protein sequence ID" value="RFU17232.1"/>
    <property type="molecule type" value="Genomic_DNA"/>
</dbReference>
<dbReference type="InterPro" id="IPR003746">
    <property type="entry name" value="DUF167"/>
</dbReference>
<dbReference type="SMART" id="SM01152">
    <property type="entry name" value="DUF167"/>
    <property type="match status" value="1"/>
</dbReference>
<dbReference type="Proteomes" id="UP000264702">
    <property type="component" value="Unassembled WGS sequence"/>
</dbReference>
<organism evidence="3 4">
    <name type="scientific">Paracidobacterium acidisoli</name>
    <dbReference type="NCBI Taxonomy" id="2303751"/>
    <lineage>
        <taxon>Bacteria</taxon>
        <taxon>Pseudomonadati</taxon>
        <taxon>Acidobacteriota</taxon>
        <taxon>Terriglobia</taxon>
        <taxon>Terriglobales</taxon>
        <taxon>Acidobacteriaceae</taxon>
        <taxon>Paracidobacterium</taxon>
    </lineage>
</organism>
<gene>
    <name evidence="3" type="ORF">D0Y96_08495</name>
</gene>
<evidence type="ECO:0000313" key="3">
    <source>
        <dbReference type="EMBL" id="RFU17232.1"/>
    </source>
</evidence>
<evidence type="ECO:0000256" key="1">
    <source>
        <dbReference type="ARBA" id="ARBA00010364"/>
    </source>
</evidence>
<proteinExistence type="inferred from homology"/>
<protein>
    <recommendedName>
        <fullName evidence="2">UPF0235 protein D0Y96_08495</fullName>
    </recommendedName>
</protein>
<reference evidence="3 4" key="1">
    <citation type="submission" date="2018-08" db="EMBL/GenBank/DDBJ databases">
        <title>Acidipila sp. 4G-K13, an acidobacterium isolated from forest soil.</title>
        <authorList>
            <person name="Gao Z.-H."/>
            <person name="Qiu L.-H."/>
        </authorList>
    </citation>
    <scope>NUCLEOTIDE SEQUENCE [LARGE SCALE GENOMIC DNA]</scope>
    <source>
        <strain evidence="3 4">4G-K13</strain>
    </source>
</reference>